<feature type="transmembrane region" description="Helical" evidence="5">
    <location>
        <begin position="5"/>
        <end position="23"/>
    </location>
</feature>
<dbReference type="InterPro" id="IPR049453">
    <property type="entry name" value="Memb_transporter_dom"/>
</dbReference>
<evidence type="ECO:0000256" key="2">
    <source>
        <dbReference type="ARBA" id="ARBA00022692"/>
    </source>
</evidence>
<dbReference type="Proteomes" id="UP001141183">
    <property type="component" value="Unassembled WGS sequence"/>
</dbReference>
<organism evidence="7 8">
    <name type="scientific">Clostridium tertium</name>
    <dbReference type="NCBI Taxonomy" id="1559"/>
    <lineage>
        <taxon>Bacteria</taxon>
        <taxon>Bacillati</taxon>
        <taxon>Bacillota</taxon>
        <taxon>Clostridia</taxon>
        <taxon>Eubacteriales</taxon>
        <taxon>Clostridiaceae</taxon>
        <taxon>Clostridium</taxon>
    </lineage>
</organism>
<feature type="transmembrane region" description="Helical" evidence="5">
    <location>
        <begin position="79"/>
        <end position="97"/>
    </location>
</feature>
<feature type="transmembrane region" description="Helical" evidence="5">
    <location>
        <begin position="427"/>
        <end position="446"/>
    </location>
</feature>
<sequence length="561" mass="65174">MRKKIITNTIIFVSIILFVTIFKSLFGEGNTLVGVTIITTALTFMEKDLTAAPFKNFTKILTVNLFTLFFSFLAIQNIWIGILVNFLALFIIGYLFSYNLKRSLVVPFGLQYFFMLFYPAEGEVLFNRFLSLIFGSVFIMLIQFIFNKDKVFKAGSRILDSISDNILLKIKAIQEDRNFDEENINIIGLINSLKGIIFDKRVDEYYLTNDATISTDILWALERINILLDSINELENKDIYKDLLDDVYNEVIIIKNRDFESSNIEILKNHIYNDEIDKAYINEFIDLINILIREVREINILSKKEKDYVKKDYDIPHHFHKITVLKRNFNIDSAKVRYSIRLGIVGAFTVFLAQYLNLSEGRWMSFTIFSLIQPYSEVSYTRVKDRIKATLIGGLIVLIAFGLVKNQTARSAIILLAGYLDPFTKNYRGKMICVTVSAVASAAIVGGTTQMVFNRVLFVIIGAILTLLANKYILPYKIKDMYKYLVEIYDSLINQMKEDISKEHNDYSIRNLYLITGFIEDKMKFSSNENDRMQIRELFNSKRKEVNELYNSYINFRDRSR</sequence>
<feature type="transmembrane region" description="Helical" evidence="5">
    <location>
        <begin position="104"/>
        <end position="120"/>
    </location>
</feature>
<dbReference type="RefSeq" id="WP_272470545.1">
    <property type="nucleotide sequence ID" value="NZ_JAMRYU010000015.1"/>
</dbReference>
<comment type="caution">
    <text evidence="7">The sequence shown here is derived from an EMBL/GenBank/DDBJ whole genome shotgun (WGS) entry which is preliminary data.</text>
</comment>
<evidence type="ECO:0000256" key="1">
    <source>
        <dbReference type="ARBA" id="ARBA00004141"/>
    </source>
</evidence>
<evidence type="ECO:0000313" key="7">
    <source>
        <dbReference type="EMBL" id="MDC4241386.1"/>
    </source>
</evidence>
<feature type="domain" description="Integral membrane bound transporter" evidence="6">
    <location>
        <begin position="349"/>
        <end position="468"/>
    </location>
</feature>
<dbReference type="GO" id="GO:0016020">
    <property type="term" value="C:membrane"/>
    <property type="evidence" value="ECO:0007669"/>
    <property type="project" value="UniProtKB-SubCell"/>
</dbReference>
<name>A0A9X4B371_9CLOT</name>
<feature type="transmembrane region" description="Helical" evidence="5">
    <location>
        <begin position="452"/>
        <end position="474"/>
    </location>
</feature>
<dbReference type="Pfam" id="PF13515">
    <property type="entry name" value="FUSC_2"/>
    <property type="match status" value="1"/>
</dbReference>
<evidence type="ECO:0000256" key="4">
    <source>
        <dbReference type="ARBA" id="ARBA00023136"/>
    </source>
</evidence>
<protein>
    <submittedName>
        <fullName evidence="7">FUSC family protein</fullName>
    </submittedName>
</protein>
<reference evidence="7" key="1">
    <citation type="submission" date="2022-05" db="EMBL/GenBank/DDBJ databases">
        <title>Draft genome sequence of Clostridium tertium strain CP3 isolated from Peru.</title>
        <authorList>
            <person name="Hurtado R."/>
            <person name="Lima L."/>
            <person name="Sousa T."/>
            <person name="Jaiswal A.K."/>
            <person name="Tiwari S."/>
            <person name="Maturrano L."/>
            <person name="Brenig B."/>
            <person name="Azevedo V."/>
        </authorList>
    </citation>
    <scope>NUCLEOTIDE SEQUENCE</scope>
    <source>
        <strain evidence="7">CP3</strain>
    </source>
</reference>
<gene>
    <name evidence="7" type="ORF">NE398_14610</name>
</gene>
<proteinExistence type="predicted"/>
<evidence type="ECO:0000256" key="3">
    <source>
        <dbReference type="ARBA" id="ARBA00022989"/>
    </source>
</evidence>
<feature type="transmembrane region" description="Helical" evidence="5">
    <location>
        <begin position="338"/>
        <end position="356"/>
    </location>
</feature>
<comment type="subcellular location">
    <subcellularLocation>
        <location evidence="1">Membrane</location>
        <topology evidence="1">Multi-pass membrane protein</topology>
    </subcellularLocation>
</comment>
<evidence type="ECO:0000313" key="8">
    <source>
        <dbReference type="Proteomes" id="UP001141183"/>
    </source>
</evidence>
<evidence type="ECO:0000259" key="6">
    <source>
        <dbReference type="Pfam" id="PF13515"/>
    </source>
</evidence>
<feature type="transmembrane region" description="Helical" evidence="5">
    <location>
        <begin position="126"/>
        <end position="146"/>
    </location>
</feature>
<keyword evidence="2 5" id="KW-0812">Transmembrane</keyword>
<keyword evidence="4 5" id="KW-0472">Membrane</keyword>
<evidence type="ECO:0000256" key="5">
    <source>
        <dbReference type="SAM" id="Phobius"/>
    </source>
</evidence>
<keyword evidence="8" id="KW-1185">Reference proteome</keyword>
<keyword evidence="3 5" id="KW-1133">Transmembrane helix</keyword>
<accession>A0A9X4B371</accession>
<dbReference type="EMBL" id="JAMRYU010000015">
    <property type="protein sequence ID" value="MDC4241386.1"/>
    <property type="molecule type" value="Genomic_DNA"/>
</dbReference>
<feature type="transmembrane region" description="Helical" evidence="5">
    <location>
        <begin position="387"/>
        <end position="406"/>
    </location>
</feature>
<dbReference type="AlphaFoldDB" id="A0A9X4B371"/>